<feature type="transmembrane region" description="Helical" evidence="1">
    <location>
        <begin position="47"/>
        <end position="67"/>
    </location>
</feature>
<evidence type="ECO:0000256" key="1">
    <source>
        <dbReference type="SAM" id="Phobius"/>
    </source>
</evidence>
<feature type="transmembrane region" description="Helical" evidence="1">
    <location>
        <begin position="192"/>
        <end position="211"/>
    </location>
</feature>
<dbReference type="EMBL" id="KY083065">
    <property type="protein sequence ID" value="ARX95903.1"/>
    <property type="molecule type" value="Genomic_DNA"/>
</dbReference>
<dbReference type="AlphaFoldDB" id="A0A1Z1XAL9"/>
<gene>
    <name evidence="2" type="primary">orf276</name>
</gene>
<name>A0A1Z1XAL9_9FLOR</name>
<feature type="transmembrane region" description="Helical" evidence="1">
    <location>
        <begin position="153"/>
        <end position="172"/>
    </location>
</feature>
<evidence type="ECO:0000313" key="2">
    <source>
        <dbReference type="EMBL" id="ARX95903.1"/>
    </source>
</evidence>
<reference evidence="2" key="1">
    <citation type="submission" date="2016-11" db="EMBL/GenBank/DDBJ databases">
        <title>Complete Chloroplast Genome of Thorea hispida.</title>
        <authorList>
            <person name="Nan F."/>
            <person name="Xie S."/>
        </authorList>
    </citation>
    <scope>NUCLEOTIDE SEQUENCE</scope>
</reference>
<feature type="transmembrane region" description="Helical" evidence="1">
    <location>
        <begin position="20"/>
        <end position="40"/>
    </location>
</feature>
<sequence>MIFFDFYNSEQYLYSSHTFWYNVKTVYKLMGFILHIIILFCISNQYIFLYIVLSTLVFLTFFGYLYIGLLIEFFQTLFYYLFILVFITLSINNSRYLETPTQLLHFWIIINYNCCKNFIEFFLYLLTLKTFTKYSEKIILYCSLYSSKVICRAYLIVFSYLIFNQLLFISATNEDILCSYVPYILFYRLTKYYINIILITIILSFNHINIVKYQINNKFTSLYLKKMKITHNNVLFIISKIFILILQDIIQYCNTDACVIHYRKAFPPYRRIWLYY</sequence>
<feature type="transmembrane region" description="Helical" evidence="1">
    <location>
        <begin position="73"/>
        <end position="91"/>
    </location>
</feature>
<keyword evidence="1" id="KW-0472">Membrane</keyword>
<protein>
    <submittedName>
        <fullName evidence="2">Uncharacterized protein</fullName>
    </submittedName>
</protein>
<keyword evidence="2" id="KW-0934">Plastid</keyword>
<feature type="transmembrane region" description="Helical" evidence="1">
    <location>
        <begin position="232"/>
        <end position="250"/>
    </location>
</feature>
<keyword evidence="1" id="KW-0812">Transmembrane</keyword>
<geneLocation type="chloroplast" evidence="2"/>
<organism evidence="2">
    <name type="scientific">Thorea hispida</name>
    <dbReference type="NCBI Taxonomy" id="202687"/>
    <lineage>
        <taxon>Eukaryota</taxon>
        <taxon>Rhodophyta</taxon>
        <taxon>Florideophyceae</taxon>
        <taxon>Nemaliophycidae</taxon>
        <taxon>Thoreales</taxon>
        <taxon>Thoreaceae</taxon>
        <taxon>Thorea</taxon>
    </lineage>
</organism>
<proteinExistence type="predicted"/>
<keyword evidence="2" id="KW-0150">Chloroplast</keyword>
<accession>A0A1Z1XAL9</accession>
<keyword evidence="1" id="KW-1133">Transmembrane helix</keyword>